<evidence type="ECO:0000256" key="7">
    <source>
        <dbReference type="ARBA" id="ARBA00023016"/>
    </source>
</evidence>
<comment type="similarity">
    <text evidence="1">Belongs to the HicA mRNA interferase family.</text>
</comment>
<dbReference type="GO" id="GO:0004519">
    <property type="term" value="F:endonuclease activity"/>
    <property type="evidence" value="ECO:0007669"/>
    <property type="project" value="UniProtKB-KW"/>
</dbReference>
<accession>A0A2C9CK60</accession>
<evidence type="ECO:0000256" key="1">
    <source>
        <dbReference type="ARBA" id="ARBA00006620"/>
    </source>
</evidence>
<dbReference type="InterPro" id="IPR038570">
    <property type="entry name" value="HicA_sf"/>
</dbReference>
<dbReference type="RefSeq" id="WP_099326577.1">
    <property type="nucleotide sequence ID" value="NZ_LT934425.1"/>
</dbReference>
<protein>
    <submittedName>
        <fullName evidence="8">YcfA-like protein</fullName>
    </submittedName>
</protein>
<keyword evidence="2" id="KW-1277">Toxin-antitoxin system</keyword>
<keyword evidence="3" id="KW-0540">Nuclease</keyword>
<evidence type="ECO:0000256" key="6">
    <source>
        <dbReference type="ARBA" id="ARBA00022884"/>
    </source>
</evidence>
<keyword evidence="4" id="KW-0255">Endonuclease</keyword>
<dbReference type="Proteomes" id="UP000221734">
    <property type="component" value="Chromosome Kuenenia_stuttgartiensis_MBR1"/>
</dbReference>
<evidence type="ECO:0000256" key="3">
    <source>
        <dbReference type="ARBA" id="ARBA00022722"/>
    </source>
</evidence>
<name>A0A2C9CK60_KUEST</name>
<evidence type="ECO:0000256" key="4">
    <source>
        <dbReference type="ARBA" id="ARBA00022759"/>
    </source>
</evidence>
<dbReference type="EMBL" id="LT934425">
    <property type="protein sequence ID" value="SOH06060.1"/>
    <property type="molecule type" value="Genomic_DNA"/>
</dbReference>
<reference evidence="9" key="1">
    <citation type="submission" date="2017-10" db="EMBL/GenBank/DDBJ databases">
        <authorList>
            <person name="Frank J."/>
        </authorList>
    </citation>
    <scope>NUCLEOTIDE SEQUENCE [LARGE SCALE GENOMIC DNA]</scope>
</reference>
<keyword evidence="9" id="KW-1185">Reference proteome</keyword>
<dbReference type="OrthoDB" id="164049at2"/>
<dbReference type="Gene3D" id="3.30.920.30">
    <property type="entry name" value="Hypothetical protein"/>
    <property type="match status" value="1"/>
</dbReference>
<gene>
    <name evidence="8" type="ORF">KSMBR1_3587</name>
</gene>
<dbReference type="GO" id="GO:0003729">
    <property type="term" value="F:mRNA binding"/>
    <property type="evidence" value="ECO:0007669"/>
    <property type="project" value="InterPro"/>
</dbReference>
<evidence type="ECO:0000256" key="5">
    <source>
        <dbReference type="ARBA" id="ARBA00022801"/>
    </source>
</evidence>
<dbReference type="GO" id="GO:0016787">
    <property type="term" value="F:hydrolase activity"/>
    <property type="evidence" value="ECO:0007669"/>
    <property type="project" value="UniProtKB-KW"/>
</dbReference>
<dbReference type="Pfam" id="PF07927">
    <property type="entry name" value="HicA_toxin"/>
    <property type="match status" value="1"/>
</dbReference>
<evidence type="ECO:0000313" key="9">
    <source>
        <dbReference type="Proteomes" id="UP000221734"/>
    </source>
</evidence>
<proteinExistence type="inferred from homology"/>
<keyword evidence="6" id="KW-0694">RNA-binding</keyword>
<sequence length="65" mass="7252">MPPKVRELIAELEKEGFVNRGGKGSHRSFVHSKVPKPITISGKPGDDAKQYQVRAVRLALEELKK</sequence>
<organism evidence="8 9">
    <name type="scientific">Kuenenia stuttgartiensis</name>
    <dbReference type="NCBI Taxonomy" id="174633"/>
    <lineage>
        <taxon>Bacteria</taxon>
        <taxon>Pseudomonadati</taxon>
        <taxon>Planctomycetota</taxon>
        <taxon>Candidatus Brocadiia</taxon>
        <taxon>Candidatus Brocadiales</taxon>
        <taxon>Candidatus Brocadiaceae</taxon>
        <taxon>Candidatus Kuenenia</taxon>
    </lineage>
</organism>
<dbReference type="InterPro" id="IPR012933">
    <property type="entry name" value="HicA_mRNA_interferase"/>
</dbReference>
<evidence type="ECO:0000256" key="2">
    <source>
        <dbReference type="ARBA" id="ARBA00022649"/>
    </source>
</evidence>
<dbReference type="SUPFAM" id="SSF54786">
    <property type="entry name" value="YcfA/nrd intein domain"/>
    <property type="match status" value="1"/>
</dbReference>
<dbReference type="AlphaFoldDB" id="A0A2C9CK60"/>
<keyword evidence="7" id="KW-0346">Stress response</keyword>
<dbReference type="KEGG" id="kst:KSMBR1_3587"/>
<evidence type="ECO:0000313" key="8">
    <source>
        <dbReference type="EMBL" id="SOH06060.1"/>
    </source>
</evidence>
<keyword evidence="5" id="KW-0378">Hydrolase</keyword>